<dbReference type="Proteomes" id="UP000758603">
    <property type="component" value="Unassembled WGS sequence"/>
</dbReference>
<comment type="caution">
    <text evidence="1">The sequence shown here is derived from an EMBL/GenBank/DDBJ whole genome shotgun (WGS) entry which is preliminary data.</text>
</comment>
<evidence type="ECO:0000313" key="2">
    <source>
        <dbReference type="Proteomes" id="UP000758603"/>
    </source>
</evidence>
<sequence>MQILSLDLHTRTLAIVIPDVKFLDQRSFFDKLGKPDTGPVRDGMVSLQRATFRPRLFGPLIPEKKFSYCRLHWSKSLSLVKRSSTATLRTCSTLRYRYALQKS</sequence>
<dbReference type="EMBL" id="JAGPXC010000005">
    <property type="protein sequence ID" value="KAH6653060.1"/>
    <property type="molecule type" value="Genomic_DNA"/>
</dbReference>
<accession>A0A9P8UJ91</accession>
<proteinExistence type="predicted"/>
<dbReference type="RefSeq" id="XP_045957337.1">
    <property type="nucleotide sequence ID" value="XM_046096124.1"/>
</dbReference>
<keyword evidence="2" id="KW-1185">Reference proteome</keyword>
<protein>
    <submittedName>
        <fullName evidence="1">Uncharacterized protein</fullName>
    </submittedName>
</protein>
<name>A0A9P8UJ91_9PEZI</name>
<reference evidence="1" key="1">
    <citation type="journal article" date="2021" name="Nat. Commun.">
        <title>Genetic determinants of endophytism in the Arabidopsis root mycobiome.</title>
        <authorList>
            <person name="Mesny F."/>
            <person name="Miyauchi S."/>
            <person name="Thiergart T."/>
            <person name="Pickel B."/>
            <person name="Atanasova L."/>
            <person name="Karlsson M."/>
            <person name="Huettel B."/>
            <person name="Barry K.W."/>
            <person name="Haridas S."/>
            <person name="Chen C."/>
            <person name="Bauer D."/>
            <person name="Andreopoulos W."/>
            <person name="Pangilinan J."/>
            <person name="LaButti K."/>
            <person name="Riley R."/>
            <person name="Lipzen A."/>
            <person name="Clum A."/>
            <person name="Drula E."/>
            <person name="Henrissat B."/>
            <person name="Kohler A."/>
            <person name="Grigoriev I.V."/>
            <person name="Martin F.M."/>
            <person name="Hacquard S."/>
        </authorList>
    </citation>
    <scope>NUCLEOTIDE SEQUENCE</scope>
    <source>
        <strain evidence="1">MPI-SDFR-AT-0073</strain>
    </source>
</reference>
<organism evidence="1 2">
    <name type="scientific">Truncatella angustata</name>
    <dbReference type="NCBI Taxonomy" id="152316"/>
    <lineage>
        <taxon>Eukaryota</taxon>
        <taxon>Fungi</taxon>
        <taxon>Dikarya</taxon>
        <taxon>Ascomycota</taxon>
        <taxon>Pezizomycotina</taxon>
        <taxon>Sordariomycetes</taxon>
        <taxon>Xylariomycetidae</taxon>
        <taxon>Amphisphaeriales</taxon>
        <taxon>Sporocadaceae</taxon>
        <taxon>Truncatella</taxon>
    </lineage>
</organism>
<dbReference type="GeneID" id="70125017"/>
<evidence type="ECO:0000313" key="1">
    <source>
        <dbReference type="EMBL" id="KAH6653060.1"/>
    </source>
</evidence>
<gene>
    <name evidence="1" type="ORF">BKA67DRAFT_308295</name>
</gene>
<dbReference type="AlphaFoldDB" id="A0A9P8UJ91"/>